<comment type="function">
    <text evidence="1">Converts proline to delta-1-pyrroline-5-carboxylate.</text>
</comment>
<proteinExistence type="inferred from homology"/>
<dbReference type="InterPro" id="IPR015659">
    <property type="entry name" value="Proline_oxidase"/>
</dbReference>
<accession>A0ABD1LNF6</accession>
<keyword evidence="1" id="KW-0274">FAD</keyword>
<dbReference type="Proteomes" id="UP001603857">
    <property type="component" value="Unassembled WGS sequence"/>
</dbReference>
<name>A0ABD1LNF6_9FABA</name>
<keyword evidence="1" id="KW-0642">Proline metabolism</keyword>
<feature type="compositionally biased region" description="Basic and acidic residues" evidence="2">
    <location>
        <begin position="1"/>
        <end position="17"/>
    </location>
</feature>
<comment type="cofactor">
    <cofactor evidence="1">
        <name>FAD</name>
        <dbReference type="ChEBI" id="CHEBI:57692"/>
    </cofactor>
</comment>
<evidence type="ECO:0000313" key="4">
    <source>
        <dbReference type="Proteomes" id="UP001603857"/>
    </source>
</evidence>
<evidence type="ECO:0000256" key="2">
    <source>
        <dbReference type="SAM" id="MobiDB-lite"/>
    </source>
</evidence>
<evidence type="ECO:0000256" key="1">
    <source>
        <dbReference type="RuleBase" id="RU364054"/>
    </source>
</evidence>
<dbReference type="Gene3D" id="3.20.20.220">
    <property type="match status" value="1"/>
</dbReference>
<dbReference type="EC" id="1.5.5.2" evidence="1"/>
<dbReference type="GO" id="GO:0004657">
    <property type="term" value="F:proline dehydrogenase activity"/>
    <property type="evidence" value="ECO:0007669"/>
    <property type="project" value="UniProtKB-EC"/>
</dbReference>
<evidence type="ECO:0000313" key="3">
    <source>
        <dbReference type="EMBL" id="KAL2325045.1"/>
    </source>
</evidence>
<dbReference type="AlphaFoldDB" id="A0ABD1LNF6"/>
<dbReference type="PANTHER" id="PTHR13914:SF33">
    <property type="entry name" value="PROLINE DEHYDROGENASE"/>
    <property type="match status" value="1"/>
</dbReference>
<comment type="similarity">
    <text evidence="1">Belongs to the proline oxidase family.</text>
</comment>
<dbReference type="EMBL" id="JBGMDY010000008">
    <property type="protein sequence ID" value="KAL2325045.1"/>
    <property type="molecule type" value="Genomic_DNA"/>
</dbReference>
<feature type="compositionally biased region" description="Basic and acidic residues" evidence="2">
    <location>
        <begin position="27"/>
        <end position="48"/>
    </location>
</feature>
<reference evidence="3 4" key="1">
    <citation type="submission" date="2024-08" db="EMBL/GenBank/DDBJ databases">
        <title>Insights into the chromosomal genome structure of Flemingia macrophylla.</title>
        <authorList>
            <person name="Ding Y."/>
            <person name="Zhao Y."/>
            <person name="Bi W."/>
            <person name="Wu M."/>
            <person name="Zhao G."/>
            <person name="Gong Y."/>
            <person name="Li W."/>
            <person name="Zhang P."/>
        </authorList>
    </citation>
    <scope>NUCLEOTIDE SEQUENCE [LARGE SCALE GENOMIC DNA]</scope>
    <source>
        <strain evidence="3">DYQJB</strain>
        <tissue evidence="3">Leaf</tissue>
    </source>
</reference>
<comment type="caution">
    <text evidence="3">The sequence shown here is derived from an EMBL/GenBank/DDBJ whole genome shotgun (WGS) entry which is preliminary data.</text>
</comment>
<comment type="catalytic activity">
    <reaction evidence="1">
        <text>L-proline + a quinone = (S)-1-pyrroline-5-carboxylate + a quinol + H(+)</text>
        <dbReference type="Rhea" id="RHEA:23784"/>
        <dbReference type="ChEBI" id="CHEBI:15378"/>
        <dbReference type="ChEBI" id="CHEBI:17388"/>
        <dbReference type="ChEBI" id="CHEBI:24646"/>
        <dbReference type="ChEBI" id="CHEBI:60039"/>
        <dbReference type="ChEBI" id="CHEBI:132124"/>
        <dbReference type="EC" id="1.5.5.2"/>
    </reaction>
</comment>
<keyword evidence="4" id="KW-1185">Reference proteome</keyword>
<sequence>MAEHARGGDRGRSEVEGARGGSGGKGSEGRRPRQRSRWEAAEATRMVDGRTPSPRQPRCPQRAAVCAGDDSLSPSLSPVLPPPTSVLRPAVADELNFNDHHKLFSHLPTSDLLCSAAILHATVVDPLVDFGTWLLRSNLMNVNGLCQILLASICHSFYNHFCAGEDASTAAKSIRTLSCAGLRGMLIYGVEDALNNHTCDCNFHDFLRTVDVSRSTWSSWRCEWRGGGRGFEG</sequence>
<gene>
    <name evidence="3" type="ORF">Fmac_024103</name>
</gene>
<keyword evidence="1" id="KW-0285">Flavoprotein</keyword>
<keyword evidence="1" id="KW-0560">Oxidoreductase</keyword>
<dbReference type="PANTHER" id="PTHR13914">
    <property type="entry name" value="PROLINE OXIDASE"/>
    <property type="match status" value="1"/>
</dbReference>
<organism evidence="3 4">
    <name type="scientific">Flemingia macrophylla</name>
    <dbReference type="NCBI Taxonomy" id="520843"/>
    <lineage>
        <taxon>Eukaryota</taxon>
        <taxon>Viridiplantae</taxon>
        <taxon>Streptophyta</taxon>
        <taxon>Embryophyta</taxon>
        <taxon>Tracheophyta</taxon>
        <taxon>Spermatophyta</taxon>
        <taxon>Magnoliopsida</taxon>
        <taxon>eudicotyledons</taxon>
        <taxon>Gunneridae</taxon>
        <taxon>Pentapetalae</taxon>
        <taxon>rosids</taxon>
        <taxon>fabids</taxon>
        <taxon>Fabales</taxon>
        <taxon>Fabaceae</taxon>
        <taxon>Papilionoideae</taxon>
        <taxon>50 kb inversion clade</taxon>
        <taxon>NPAAA clade</taxon>
        <taxon>indigoferoid/millettioid clade</taxon>
        <taxon>Phaseoleae</taxon>
        <taxon>Flemingia</taxon>
    </lineage>
</organism>
<feature type="region of interest" description="Disordered" evidence="2">
    <location>
        <begin position="1"/>
        <end position="70"/>
    </location>
</feature>
<dbReference type="GO" id="GO:0006560">
    <property type="term" value="P:proline metabolic process"/>
    <property type="evidence" value="ECO:0007669"/>
    <property type="project" value="UniProtKB-KW"/>
</dbReference>
<protein>
    <recommendedName>
        <fullName evidence="1">Proline dehydrogenase</fullName>
        <ecNumber evidence="1">1.5.5.2</ecNumber>
    </recommendedName>
</protein>